<evidence type="ECO:0000256" key="4">
    <source>
        <dbReference type="ARBA" id="ARBA00022827"/>
    </source>
</evidence>
<evidence type="ECO:0000256" key="1">
    <source>
        <dbReference type="ARBA" id="ARBA00001974"/>
    </source>
</evidence>
<keyword evidence="4" id="KW-0274">FAD</keyword>
<evidence type="ECO:0000313" key="8">
    <source>
        <dbReference type="Proteomes" id="UP000235371"/>
    </source>
</evidence>
<feature type="domain" description="FAD-binding PCMH-type" evidence="6">
    <location>
        <begin position="44"/>
        <end position="215"/>
    </location>
</feature>
<dbReference type="GO" id="GO:0071949">
    <property type="term" value="F:FAD binding"/>
    <property type="evidence" value="ECO:0007669"/>
    <property type="project" value="InterPro"/>
</dbReference>
<dbReference type="Gene3D" id="3.40.462.20">
    <property type="match status" value="1"/>
</dbReference>
<keyword evidence="3" id="KW-0285">Flavoprotein</keyword>
<comment type="cofactor">
    <cofactor evidence="1">
        <name>FAD</name>
        <dbReference type="ChEBI" id="CHEBI:57692"/>
    </cofactor>
</comment>
<evidence type="ECO:0000259" key="6">
    <source>
        <dbReference type="PROSITE" id="PS51387"/>
    </source>
</evidence>
<comment type="similarity">
    <text evidence="2">Belongs to the oxygen-dependent FAD-linked oxidoreductase family.</text>
</comment>
<evidence type="ECO:0000256" key="2">
    <source>
        <dbReference type="ARBA" id="ARBA00005466"/>
    </source>
</evidence>
<evidence type="ECO:0000256" key="5">
    <source>
        <dbReference type="ARBA" id="ARBA00023002"/>
    </source>
</evidence>
<dbReference type="EMBL" id="KZ613859">
    <property type="protein sequence ID" value="PMD54610.1"/>
    <property type="molecule type" value="Genomic_DNA"/>
</dbReference>
<dbReference type="InterPro" id="IPR050416">
    <property type="entry name" value="FAD-linked_Oxidoreductase"/>
</dbReference>
<dbReference type="Gene3D" id="3.30.43.10">
    <property type="entry name" value="Uridine Diphospho-n-acetylenolpyruvylglucosamine Reductase, domain 2"/>
    <property type="match status" value="1"/>
</dbReference>
<dbReference type="Pfam" id="PF01565">
    <property type="entry name" value="FAD_binding_4"/>
    <property type="match status" value="1"/>
</dbReference>
<dbReference type="Pfam" id="PF08031">
    <property type="entry name" value="BBE"/>
    <property type="match status" value="1"/>
</dbReference>
<dbReference type="InterPro" id="IPR016169">
    <property type="entry name" value="FAD-bd_PCMH_sub2"/>
</dbReference>
<evidence type="ECO:0000256" key="3">
    <source>
        <dbReference type="ARBA" id="ARBA00022630"/>
    </source>
</evidence>
<dbReference type="PANTHER" id="PTHR42973:SF39">
    <property type="entry name" value="FAD-BINDING PCMH-TYPE DOMAIN-CONTAINING PROTEIN"/>
    <property type="match status" value="1"/>
</dbReference>
<dbReference type="RefSeq" id="XP_024731514.1">
    <property type="nucleotide sequence ID" value="XM_024878491.1"/>
</dbReference>
<accession>A0A2J6SV20</accession>
<dbReference type="InterPro" id="IPR016166">
    <property type="entry name" value="FAD-bd_PCMH"/>
</dbReference>
<dbReference type="Proteomes" id="UP000235371">
    <property type="component" value="Unassembled WGS sequence"/>
</dbReference>
<evidence type="ECO:0000313" key="7">
    <source>
        <dbReference type="EMBL" id="PMD54610.1"/>
    </source>
</evidence>
<protein>
    <submittedName>
        <fullName evidence="7">FAD-binding domain-containing protein</fullName>
    </submittedName>
</protein>
<dbReference type="GO" id="GO:0016491">
    <property type="term" value="F:oxidoreductase activity"/>
    <property type="evidence" value="ECO:0007669"/>
    <property type="project" value="UniProtKB-KW"/>
</dbReference>
<dbReference type="InterPro" id="IPR036318">
    <property type="entry name" value="FAD-bd_PCMH-like_sf"/>
</dbReference>
<dbReference type="STRING" id="1095630.A0A2J6SV20"/>
<gene>
    <name evidence="7" type="ORF">K444DRAFT_597582</name>
</gene>
<sequence>MANITDTKIESLANTLRKEFSHGATVITSKSEEYQESIARWSSAAEKRAAIIVFPVCAEDVSNVIKLATSNRIEIAVRGGGHSTSGSSSTEGGICIDMSKLRKVSVDPKAKIVVAEGGALWADVDKAAAEHELAVVGGTVNTTGVGGLTLGGGYGYLVGEHGLVIDNLLEVQMVLADGNIVIASRHREPKLFWAVRGAGASFGVILSFTFRAHEMNRPVWGGTLAIDIGEIDKVVEFANRFLEKSDPKSALIWGFKALSANTFCIIAAVFYNGPEPLATDLFSGLIGLKLHENFTGNRLYWTMNTLLNEDLKAGPRRSMKGSAFISPLDLKFAKTCLEDLRNLIQKIPDASMSIMVFEFLPFWKLFSFSQDCTAFANRGAYGNLLWIMGWTQADHDKEIRQWTQDMSSKSRQEFEKSRMTARIGGVVADGVGEYFNYDGIGVGGTQVFGDNFAQLQKLKKKYDPNNVFSKGPQLVLPNTGA</sequence>
<dbReference type="InterPro" id="IPR016167">
    <property type="entry name" value="FAD-bd_PCMH_sub1"/>
</dbReference>
<organism evidence="7 8">
    <name type="scientific">Hyaloscypha bicolor E</name>
    <dbReference type="NCBI Taxonomy" id="1095630"/>
    <lineage>
        <taxon>Eukaryota</taxon>
        <taxon>Fungi</taxon>
        <taxon>Dikarya</taxon>
        <taxon>Ascomycota</taxon>
        <taxon>Pezizomycotina</taxon>
        <taxon>Leotiomycetes</taxon>
        <taxon>Helotiales</taxon>
        <taxon>Hyaloscyphaceae</taxon>
        <taxon>Hyaloscypha</taxon>
        <taxon>Hyaloscypha bicolor</taxon>
    </lineage>
</organism>
<dbReference type="Gene3D" id="3.30.465.10">
    <property type="match status" value="1"/>
</dbReference>
<dbReference type="OrthoDB" id="415825at2759"/>
<dbReference type="InterPro" id="IPR012951">
    <property type="entry name" value="BBE"/>
</dbReference>
<reference evidence="7 8" key="1">
    <citation type="submission" date="2016-04" db="EMBL/GenBank/DDBJ databases">
        <title>A degradative enzymes factory behind the ericoid mycorrhizal symbiosis.</title>
        <authorList>
            <consortium name="DOE Joint Genome Institute"/>
            <person name="Martino E."/>
            <person name="Morin E."/>
            <person name="Grelet G."/>
            <person name="Kuo A."/>
            <person name="Kohler A."/>
            <person name="Daghino S."/>
            <person name="Barry K."/>
            <person name="Choi C."/>
            <person name="Cichocki N."/>
            <person name="Clum A."/>
            <person name="Copeland A."/>
            <person name="Hainaut M."/>
            <person name="Haridas S."/>
            <person name="Labutti K."/>
            <person name="Lindquist E."/>
            <person name="Lipzen A."/>
            <person name="Khouja H.-R."/>
            <person name="Murat C."/>
            <person name="Ohm R."/>
            <person name="Olson A."/>
            <person name="Spatafora J."/>
            <person name="Veneault-Fourrey C."/>
            <person name="Henrissat B."/>
            <person name="Grigoriev I."/>
            <person name="Martin F."/>
            <person name="Perotto S."/>
        </authorList>
    </citation>
    <scope>NUCLEOTIDE SEQUENCE [LARGE SCALE GENOMIC DNA]</scope>
    <source>
        <strain evidence="7 8">E</strain>
    </source>
</reference>
<dbReference type="SUPFAM" id="SSF56176">
    <property type="entry name" value="FAD-binding/transporter-associated domain-like"/>
    <property type="match status" value="1"/>
</dbReference>
<dbReference type="AlphaFoldDB" id="A0A2J6SV20"/>
<keyword evidence="5" id="KW-0560">Oxidoreductase</keyword>
<dbReference type="PANTHER" id="PTHR42973">
    <property type="entry name" value="BINDING OXIDOREDUCTASE, PUTATIVE (AFU_ORTHOLOGUE AFUA_1G17690)-RELATED"/>
    <property type="match status" value="1"/>
</dbReference>
<dbReference type="InParanoid" id="A0A2J6SV20"/>
<dbReference type="GeneID" id="36586568"/>
<keyword evidence="8" id="KW-1185">Reference proteome</keyword>
<name>A0A2J6SV20_9HELO</name>
<dbReference type="InterPro" id="IPR006094">
    <property type="entry name" value="Oxid_FAD_bind_N"/>
</dbReference>
<proteinExistence type="inferred from homology"/>
<dbReference type="PROSITE" id="PS51387">
    <property type="entry name" value="FAD_PCMH"/>
    <property type="match status" value="1"/>
</dbReference>